<keyword evidence="2" id="KW-1185">Reference proteome</keyword>
<dbReference type="FunFam" id="1.10.510.10:FF:001002">
    <property type="entry name" value="Protein CBG10779"/>
    <property type="match status" value="1"/>
</dbReference>
<reference evidence="3" key="2">
    <citation type="submission" date="2020-10" db="UniProtKB">
        <authorList>
            <consortium name="WormBaseParasite"/>
        </authorList>
    </citation>
    <scope>IDENTIFICATION</scope>
</reference>
<dbReference type="InterPro" id="IPR000719">
    <property type="entry name" value="Prot_kinase_dom"/>
</dbReference>
<reference evidence="2" key="1">
    <citation type="journal article" date="2013" name="Genetics">
        <title>The draft genome and transcriptome of Panagrellus redivivus are shaped by the harsh demands of a free-living lifestyle.</title>
        <authorList>
            <person name="Srinivasan J."/>
            <person name="Dillman A.R."/>
            <person name="Macchietto M.G."/>
            <person name="Heikkinen L."/>
            <person name="Lakso M."/>
            <person name="Fracchia K.M."/>
            <person name="Antoshechkin I."/>
            <person name="Mortazavi A."/>
            <person name="Wong G."/>
            <person name="Sternberg P.W."/>
        </authorList>
    </citation>
    <scope>NUCLEOTIDE SEQUENCE [LARGE SCALE GENOMIC DNA]</scope>
    <source>
        <strain evidence="2">MT8872</strain>
    </source>
</reference>
<protein>
    <submittedName>
        <fullName evidence="3">Protein kinase domain-containing protein</fullName>
    </submittedName>
</protein>
<dbReference type="AlphaFoldDB" id="A0A7E4VGW5"/>
<evidence type="ECO:0000313" key="3">
    <source>
        <dbReference type="WBParaSite" id="Pan_g20710.t1"/>
    </source>
</evidence>
<dbReference type="InterPro" id="IPR050235">
    <property type="entry name" value="CK1_Ser-Thr_kinase"/>
</dbReference>
<dbReference type="SMART" id="SM00220">
    <property type="entry name" value="S_TKc"/>
    <property type="match status" value="1"/>
</dbReference>
<dbReference type="InterPro" id="IPR011009">
    <property type="entry name" value="Kinase-like_dom_sf"/>
</dbReference>
<proteinExistence type="predicted"/>
<accession>A0A7E4VGW5</accession>
<dbReference type="WBParaSite" id="Pan_g20710.t1">
    <property type="protein sequence ID" value="Pan_g20710.t1"/>
    <property type="gene ID" value="Pan_g20710"/>
</dbReference>
<dbReference type="Pfam" id="PF00069">
    <property type="entry name" value="Pkinase"/>
    <property type="match status" value="1"/>
</dbReference>
<evidence type="ECO:0000259" key="1">
    <source>
        <dbReference type="PROSITE" id="PS50011"/>
    </source>
</evidence>
<feature type="domain" description="Protein kinase" evidence="1">
    <location>
        <begin position="19"/>
        <end position="294"/>
    </location>
</feature>
<dbReference type="Proteomes" id="UP000492821">
    <property type="component" value="Unassembled WGS sequence"/>
</dbReference>
<name>A0A7E4VGW5_PANRE</name>
<evidence type="ECO:0000313" key="2">
    <source>
        <dbReference type="Proteomes" id="UP000492821"/>
    </source>
</evidence>
<dbReference type="GO" id="GO:0005524">
    <property type="term" value="F:ATP binding"/>
    <property type="evidence" value="ECO:0007669"/>
    <property type="project" value="InterPro"/>
</dbReference>
<dbReference type="SUPFAM" id="SSF56112">
    <property type="entry name" value="Protein kinase-like (PK-like)"/>
    <property type="match status" value="1"/>
</dbReference>
<dbReference type="GO" id="GO:0004672">
    <property type="term" value="F:protein kinase activity"/>
    <property type="evidence" value="ECO:0007669"/>
    <property type="project" value="InterPro"/>
</dbReference>
<dbReference type="PROSITE" id="PS50011">
    <property type="entry name" value="PROTEIN_KINASE_DOM"/>
    <property type="match status" value="1"/>
</dbReference>
<dbReference type="Gene3D" id="1.10.510.10">
    <property type="entry name" value="Transferase(Phosphotransferase) domain 1"/>
    <property type="match status" value="1"/>
</dbReference>
<dbReference type="PANTHER" id="PTHR11909">
    <property type="entry name" value="CASEIN KINASE-RELATED"/>
    <property type="match status" value="1"/>
</dbReference>
<organism evidence="2 3">
    <name type="scientific">Panagrellus redivivus</name>
    <name type="common">Microworm</name>
    <dbReference type="NCBI Taxonomy" id="6233"/>
    <lineage>
        <taxon>Eukaryota</taxon>
        <taxon>Metazoa</taxon>
        <taxon>Ecdysozoa</taxon>
        <taxon>Nematoda</taxon>
        <taxon>Chromadorea</taxon>
        <taxon>Rhabditida</taxon>
        <taxon>Tylenchina</taxon>
        <taxon>Panagrolaimomorpha</taxon>
        <taxon>Panagrolaimoidea</taxon>
        <taxon>Panagrolaimidae</taxon>
        <taxon>Panagrellus</taxon>
    </lineage>
</organism>
<sequence>MSDGELIKFKVGKVVCGRWKVVEMLGAGGCGAVFEVNAVHRKNFTAALKVEANNIEDGGVLKLEAEVLLKLKNRPNVVRLVDAGKRLKYSYIVMTLCGPDLMFLKRIKGQNDLKREHDRFSEATIMRIGVHALFAIKQLHEIGYTHRDVKPGNAVVGLHGRDSRVIFLIDYGMVRSFVQKDDKNNNSIRKPRRKVLLRGTLRYCSINVHKRLEQGRVDDLWSLLYMLTECYVGLPWSSVTKEDKLQQLKESISDDKLFQKCPAEFRAVSDHLKTLKYDSRPDYKHIYDCLMKGIKRLKTDFSSAYDWEDEKDLNEPVHTAVEISECDRKDKKPLSKDELEWRLYPSTHPMRFEENILGF</sequence>